<dbReference type="EMBL" id="CP046161">
    <property type="protein sequence ID" value="QKO29593.1"/>
    <property type="molecule type" value="Genomic_DNA"/>
</dbReference>
<comment type="cofactor">
    <cofactor evidence="6">
        <name>FMN</name>
        <dbReference type="ChEBI" id="CHEBI:58210"/>
    </cofactor>
</comment>
<evidence type="ECO:0000313" key="11">
    <source>
        <dbReference type="Proteomes" id="UP000509623"/>
    </source>
</evidence>
<dbReference type="GO" id="GO:0022900">
    <property type="term" value="P:electron transport chain"/>
    <property type="evidence" value="ECO:0007669"/>
    <property type="project" value="UniProtKB-UniRule"/>
</dbReference>
<dbReference type="RefSeq" id="WP_086035901.1">
    <property type="nucleotide sequence ID" value="NZ_CP046051.1"/>
</dbReference>
<evidence type="ECO:0000256" key="6">
    <source>
        <dbReference type="HAMAP-Rule" id="MF_00479"/>
    </source>
</evidence>
<keyword evidence="3 6" id="KW-0285">Flavoprotein</keyword>
<accession>A0A859DSI6</accession>
<reference evidence="9" key="3">
    <citation type="journal article" date="2022" name="Int. J. Syst. Evol. Microbiol.">
        <title>Caproicibacterium lactatifermentans sp. nov., isolated from pit clay used for the production of Chinese strong aroma-type liquor.</title>
        <authorList>
            <person name="Wang H."/>
            <person name="Gu Y."/>
            <person name="Zhao D."/>
            <person name="Qiao Z."/>
            <person name="Zheng J."/>
            <person name="Gao J."/>
            <person name="Ren C."/>
            <person name="Xu Y."/>
        </authorList>
    </citation>
    <scope>NUCLEOTIDE SEQUENCE</scope>
    <source>
        <strain evidence="9">JNU-WLY1368</strain>
    </source>
</reference>
<comment type="function">
    <text evidence="6">Part of a membrane-bound complex that couples electron transfer with translocation of ions across the membrane.</text>
</comment>
<keyword evidence="6" id="KW-0472">Membrane</keyword>
<evidence type="ECO:0000313" key="9">
    <source>
        <dbReference type="EMBL" id="QKO29593.1"/>
    </source>
</evidence>
<comment type="subcellular location">
    <subcellularLocation>
        <location evidence="6">Cell membrane</location>
        <topology evidence="6">Single-pass membrane protein</topology>
    </subcellularLocation>
</comment>
<dbReference type="SMART" id="SM00900">
    <property type="entry name" value="FMN_bind"/>
    <property type="match status" value="1"/>
</dbReference>
<keyword evidence="1 6" id="KW-0813">Transport</keyword>
<dbReference type="PANTHER" id="PTHR36118">
    <property type="entry name" value="ION-TRANSLOCATING OXIDOREDUCTASE COMPLEX SUBUNIT G"/>
    <property type="match status" value="1"/>
</dbReference>
<reference evidence="9" key="2">
    <citation type="journal article" date="2021" name="Appl. Environ. Microbiol.">
        <title>Adaptability of a Caproate-Producing Bacterium Contributes to Its Dominance in an Anaerobic Fermentation System.</title>
        <authorList>
            <person name="Wang H."/>
            <person name="Gu Y."/>
            <person name="Zhou W."/>
            <person name="Zhao D."/>
            <person name="Qiao Z."/>
            <person name="Zheng J."/>
            <person name="Gao J."/>
            <person name="Chen X."/>
            <person name="Ren C."/>
            <person name="Xu Y."/>
        </authorList>
    </citation>
    <scope>NUCLEOTIDE SEQUENCE</scope>
    <source>
        <strain evidence="9">JNU-WLY1368</strain>
    </source>
</reference>
<dbReference type="Pfam" id="PF04205">
    <property type="entry name" value="FMN_bind"/>
    <property type="match status" value="1"/>
</dbReference>
<organism evidence="8 10">
    <name type="scientific">Caproicibacterium lactatifermentans</name>
    <dbReference type="NCBI Taxonomy" id="2666138"/>
    <lineage>
        <taxon>Bacteria</taxon>
        <taxon>Bacillati</taxon>
        <taxon>Bacillota</taxon>
        <taxon>Clostridia</taxon>
        <taxon>Eubacteriales</taxon>
        <taxon>Oscillospiraceae</taxon>
        <taxon>Caproicibacterium</taxon>
    </lineage>
</organism>
<evidence type="ECO:0000256" key="2">
    <source>
        <dbReference type="ARBA" id="ARBA00022553"/>
    </source>
</evidence>
<evidence type="ECO:0000313" key="10">
    <source>
        <dbReference type="Proteomes" id="UP000501316"/>
    </source>
</evidence>
<keyword evidence="4 6" id="KW-0288">FMN</keyword>
<dbReference type="PIRSF" id="PIRSF006091">
    <property type="entry name" value="E_trnsport_RnfG"/>
    <property type="match status" value="1"/>
</dbReference>
<evidence type="ECO:0000256" key="5">
    <source>
        <dbReference type="ARBA" id="ARBA00022982"/>
    </source>
</evidence>
<dbReference type="KEGG" id="clf:GJQ69_04325"/>
<proteinExistence type="inferred from homology"/>
<evidence type="ECO:0000256" key="4">
    <source>
        <dbReference type="ARBA" id="ARBA00022643"/>
    </source>
</evidence>
<dbReference type="AlphaFoldDB" id="A0A859DSI6"/>
<evidence type="ECO:0000256" key="1">
    <source>
        <dbReference type="ARBA" id="ARBA00022448"/>
    </source>
</evidence>
<dbReference type="PANTHER" id="PTHR36118:SF1">
    <property type="entry name" value="ION-TRANSLOCATING OXIDOREDUCTASE COMPLEX SUBUNIT G"/>
    <property type="match status" value="1"/>
</dbReference>
<dbReference type="EC" id="7.-.-.-" evidence="6"/>
<reference evidence="10 11" key="1">
    <citation type="submission" date="2019-11" db="EMBL/GenBank/DDBJ databases">
        <authorList>
            <person name="Ren C."/>
            <person name="Wang H."/>
            <person name="Xu Y."/>
        </authorList>
    </citation>
    <scope>NUCLEOTIDE SEQUENCE [LARGE SCALE GENOMIC DNA]</scope>
    <source>
        <strain evidence="11">JNU-WLY1368</strain>
        <strain evidence="8 10">LBM 19010</strain>
    </source>
</reference>
<keyword evidence="2 6" id="KW-0597">Phosphoprotein</keyword>
<feature type="modified residue" description="FMN phosphoryl threonine" evidence="6">
    <location>
        <position position="166"/>
    </location>
</feature>
<comment type="subunit">
    <text evidence="6">The complex is composed of six subunits: RnfA, RnfB, RnfC, RnfD, RnfE and RnfG.</text>
</comment>
<sequence>MKEKIDTKKEIVKPIVVLFLICLIVTLALAVTNQVTKNKILQMNQQTENASQQQVLPTANSFTKKTSGDKTYAIGSKDGKVTGYVFTTTSTSYGGDVKVMTGISADGKVTGVNLLKTSDTPGLGLNAKKESFRDQYKQAVPASGSFTVIKNGKAGQGEISALTGATISSKAVTTAVNEAVSTYYKTVKGGA</sequence>
<dbReference type="Proteomes" id="UP000501316">
    <property type="component" value="Chromosome"/>
</dbReference>
<evidence type="ECO:0000313" key="8">
    <source>
        <dbReference type="EMBL" id="QKN23772.1"/>
    </source>
</evidence>
<dbReference type="HAMAP" id="MF_00479">
    <property type="entry name" value="RsxG_RnfG"/>
    <property type="match status" value="1"/>
</dbReference>
<comment type="similarity">
    <text evidence="6">Belongs to the RnfG family.</text>
</comment>
<gene>
    <name evidence="6" type="primary">rnfG</name>
    <name evidence="8" type="ORF">GJQ69_04325</name>
    <name evidence="9" type="ORF">GKP14_00255</name>
</gene>
<keyword evidence="6" id="KW-1003">Cell membrane</keyword>
<dbReference type="GO" id="GO:0005886">
    <property type="term" value="C:plasma membrane"/>
    <property type="evidence" value="ECO:0007669"/>
    <property type="project" value="UniProtKB-SubCell"/>
</dbReference>
<dbReference type="EMBL" id="CP046051">
    <property type="protein sequence ID" value="QKN23772.1"/>
    <property type="molecule type" value="Genomic_DNA"/>
</dbReference>
<evidence type="ECO:0000256" key="3">
    <source>
        <dbReference type="ARBA" id="ARBA00022630"/>
    </source>
</evidence>
<dbReference type="GO" id="GO:0010181">
    <property type="term" value="F:FMN binding"/>
    <property type="evidence" value="ECO:0007669"/>
    <property type="project" value="InterPro"/>
</dbReference>
<keyword evidence="6" id="KW-0812">Transmembrane</keyword>
<keyword evidence="6" id="KW-1278">Translocase</keyword>
<keyword evidence="11" id="KW-1185">Reference proteome</keyword>
<dbReference type="Proteomes" id="UP000509623">
    <property type="component" value="Chromosome"/>
</dbReference>
<keyword evidence="5 6" id="KW-0249">Electron transport</keyword>
<dbReference type="GO" id="GO:0009055">
    <property type="term" value="F:electron transfer activity"/>
    <property type="evidence" value="ECO:0007669"/>
    <property type="project" value="InterPro"/>
</dbReference>
<name>A0A859DSI6_9FIRM</name>
<evidence type="ECO:0000259" key="7">
    <source>
        <dbReference type="SMART" id="SM00900"/>
    </source>
</evidence>
<protein>
    <recommendedName>
        <fullName evidence="6">Ion-translocating oxidoreductase complex subunit G</fullName>
        <ecNumber evidence="6">7.-.-.-</ecNumber>
    </recommendedName>
    <alternativeName>
        <fullName evidence="6">Rnf electron transport complex subunit G</fullName>
    </alternativeName>
</protein>
<dbReference type="InterPro" id="IPR007329">
    <property type="entry name" value="FMN-bd"/>
</dbReference>
<keyword evidence="6" id="KW-1133">Transmembrane helix</keyword>
<feature type="domain" description="FMN-binding" evidence="7">
    <location>
        <begin position="92"/>
        <end position="183"/>
    </location>
</feature>
<dbReference type="NCBIfam" id="TIGR01947">
    <property type="entry name" value="rnfG"/>
    <property type="match status" value="1"/>
</dbReference>
<dbReference type="InterPro" id="IPR010209">
    <property type="entry name" value="Ion_transpt_RnfG/RsxG"/>
</dbReference>